<evidence type="ECO:0000256" key="3">
    <source>
        <dbReference type="ARBA" id="ARBA00022598"/>
    </source>
</evidence>
<evidence type="ECO:0000256" key="5">
    <source>
        <dbReference type="ARBA" id="ARBA00022840"/>
    </source>
</evidence>
<keyword evidence="7 9" id="KW-0030">Aminoacyl-tRNA synthetase</keyword>
<protein>
    <recommendedName>
        <fullName evidence="2">tryptophan--tRNA ligase</fullName>
        <ecNumber evidence="2">6.1.1.2</ecNumber>
    </recommendedName>
</protein>
<comment type="similarity">
    <text evidence="1 9">Belongs to the class-I aminoacyl-tRNA synthetase family.</text>
</comment>
<comment type="caution">
    <text evidence="10">The sequence shown here is derived from an EMBL/GenBank/DDBJ whole genome shotgun (WGS) entry which is preliminary data.</text>
</comment>
<comment type="catalytic activity">
    <reaction evidence="8">
        <text>tRNA(Trp) + L-tryptophan + ATP = L-tryptophyl-tRNA(Trp) + AMP + diphosphate + H(+)</text>
        <dbReference type="Rhea" id="RHEA:24080"/>
        <dbReference type="Rhea" id="RHEA-COMP:9671"/>
        <dbReference type="Rhea" id="RHEA-COMP:9705"/>
        <dbReference type="ChEBI" id="CHEBI:15378"/>
        <dbReference type="ChEBI" id="CHEBI:30616"/>
        <dbReference type="ChEBI" id="CHEBI:33019"/>
        <dbReference type="ChEBI" id="CHEBI:57912"/>
        <dbReference type="ChEBI" id="CHEBI:78442"/>
        <dbReference type="ChEBI" id="CHEBI:78535"/>
        <dbReference type="ChEBI" id="CHEBI:456215"/>
        <dbReference type="EC" id="6.1.1.2"/>
    </reaction>
</comment>
<dbReference type="PANTHER" id="PTHR43766">
    <property type="entry name" value="TRYPTOPHAN--TRNA LIGASE, MITOCHONDRIAL"/>
    <property type="match status" value="1"/>
</dbReference>
<dbReference type="GO" id="GO:0006436">
    <property type="term" value="P:tryptophanyl-tRNA aminoacylation"/>
    <property type="evidence" value="ECO:0007669"/>
    <property type="project" value="InterPro"/>
</dbReference>
<dbReference type="EC" id="6.1.1.2" evidence="2"/>
<evidence type="ECO:0000256" key="2">
    <source>
        <dbReference type="ARBA" id="ARBA00013161"/>
    </source>
</evidence>
<proteinExistence type="inferred from homology"/>
<evidence type="ECO:0000256" key="9">
    <source>
        <dbReference type="RuleBase" id="RU363036"/>
    </source>
</evidence>
<dbReference type="Gene3D" id="3.40.50.620">
    <property type="entry name" value="HUPs"/>
    <property type="match status" value="1"/>
</dbReference>
<dbReference type="Pfam" id="PF00579">
    <property type="entry name" value="tRNA-synt_1b"/>
    <property type="match status" value="2"/>
</dbReference>
<dbReference type="RefSeq" id="WP_283172359.1">
    <property type="nucleotide sequence ID" value="NZ_JAPNOA010000013.1"/>
</dbReference>
<keyword evidence="6 9" id="KW-0648">Protein biosynthesis</keyword>
<dbReference type="GO" id="GO:0004830">
    <property type="term" value="F:tryptophan-tRNA ligase activity"/>
    <property type="evidence" value="ECO:0007669"/>
    <property type="project" value="UniProtKB-EC"/>
</dbReference>
<accession>A0A9X3EBF0</accession>
<keyword evidence="4 9" id="KW-0547">Nucleotide-binding</keyword>
<dbReference type="FunFam" id="1.10.240.10:FF:000005">
    <property type="entry name" value="Tryptophan--tRNA ligase"/>
    <property type="match status" value="1"/>
</dbReference>
<keyword evidence="3 9" id="KW-0436">Ligase</keyword>
<name>A0A9X3EBF0_9GAMM</name>
<gene>
    <name evidence="10" type="ORF">OUO13_02995</name>
</gene>
<dbReference type="PANTHER" id="PTHR43766:SF1">
    <property type="entry name" value="TRYPTOPHAN--TRNA LIGASE, MITOCHONDRIAL"/>
    <property type="match status" value="1"/>
</dbReference>
<dbReference type="InterPro" id="IPR002305">
    <property type="entry name" value="aa-tRNA-synth_Ic"/>
</dbReference>
<evidence type="ECO:0000256" key="8">
    <source>
        <dbReference type="ARBA" id="ARBA00049929"/>
    </source>
</evidence>
<dbReference type="CDD" id="cd00806">
    <property type="entry name" value="TrpRS_core"/>
    <property type="match status" value="1"/>
</dbReference>
<dbReference type="InterPro" id="IPR014729">
    <property type="entry name" value="Rossmann-like_a/b/a_fold"/>
</dbReference>
<dbReference type="EMBL" id="JAPNOA010000013">
    <property type="protein sequence ID" value="MCY0964140.1"/>
    <property type="molecule type" value="Genomic_DNA"/>
</dbReference>
<evidence type="ECO:0000256" key="6">
    <source>
        <dbReference type="ARBA" id="ARBA00022917"/>
    </source>
</evidence>
<dbReference type="Gene3D" id="1.10.240.10">
    <property type="entry name" value="Tyrosyl-Transfer RNA Synthetase"/>
    <property type="match status" value="1"/>
</dbReference>
<dbReference type="InterPro" id="IPR050203">
    <property type="entry name" value="Trp-tRNA_synthetase"/>
</dbReference>
<dbReference type="GO" id="GO:0005524">
    <property type="term" value="F:ATP binding"/>
    <property type="evidence" value="ECO:0007669"/>
    <property type="project" value="UniProtKB-KW"/>
</dbReference>
<dbReference type="Proteomes" id="UP001150830">
    <property type="component" value="Unassembled WGS sequence"/>
</dbReference>
<evidence type="ECO:0000256" key="1">
    <source>
        <dbReference type="ARBA" id="ARBA00005594"/>
    </source>
</evidence>
<reference evidence="10" key="1">
    <citation type="submission" date="2022-11" db="EMBL/GenBank/DDBJ databases">
        <title>Parathalassolutuus dongxingensis gen. nov., sp. nov., a novel member of family Oceanospirillaceae isolated from a coastal shrimp pond in Guangxi, China.</title>
        <authorList>
            <person name="Chen H."/>
        </authorList>
    </citation>
    <scope>NUCLEOTIDE SEQUENCE</scope>
    <source>
        <strain evidence="10">G-43</strain>
    </source>
</reference>
<dbReference type="GO" id="GO:0005829">
    <property type="term" value="C:cytosol"/>
    <property type="evidence" value="ECO:0007669"/>
    <property type="project" value="TreeGrafter"/>
</dbReference>
<keyword evidence="5 9" id="KW-0067">ATP-binding</keyword>
<dbReference type="InterPro" id="IPR002306">
    <property type="entry name" value="Trp-tRNA-ligase"/>
</dbReference>
<dbReference type="SUPFAM" id="SSF52374">
    <property type="entry name" value="Nucleotidylyl transferase"/>
    <property type="match status" value="1"/>
</dbReference>
<organism evidence="10 11">
    <name type="scientific">Parathalassolituus penaei</name>
    <dbReference type="NCBI Taxonomy" id="2997323"/>
    <lineage>
        <taxon>Bacteria</taxon>
        <taxon>Pseudomonadati</taxon>
        <taxon>Pseudomonadota</taxon>
        <taxon>Gammaproteobacteria</taxon>
        <taxon>Oceanospirillales</taxon>
        <taxon>Oceanospirillaceae</taxon>
        <taxon>Parathalassolituus</taxon>
    </lineage>
</organism>
<evidence type="ECO:0000256" key="7">
    <source>
        <dbReference type="ARBA" id="ARBA00023146"/>
    </source>
</evidence>
<evidence type="ECO:0000256" key="4">
    <source>
        <dbReference type="ARBA" id="ARBA00022741"/>
    </source>
</evidence>
<dbReference type="AlphaFoldDB" id="A0A9X3EBF0"/>
<keyword evidence="11" id="KW-1185">Reference proteome</keyword>
<evidence type="ECO:0000313" key="11">
    <source>
        <dbReference type="Proteomes" id="UP001150830"/>
    </source>
</evidence>
<evidence type="ECO:0000313" key="10">
    <source>
        <dbReference type="EMBL" id="MCY0964140.1"/>
    </source>
</evidence>
<sequence>MNAVDSQRRVVSGMRPDGRLHIGHYHGVLKNWVRLQHEYDCYFVIADWHSVANHRQDPANLAAHTRELLTDWLAVGVNPSAATVLVQSRVPEQAELHLLLSMLTPLDWLERLPVFRELQKRHQQDSLALSYGMLGYPLLQAADILTYRAGLVPVGADQVDHIKLTADIAHRFNQLHSCEPGFVALAEAAIRKLPRKVIPLYQQLREQYQQQGDREAMETARALVLEQTNLTLADQNRLLGYLEGVARQILPEPQVLLTDEPRLPGIDGDVMSRSVGNHIPLRSSNDDISHKIRNMRTDPQRIRLSDAGDPFRCPVRALHRVYSSADELAVVDNHCQNAARGCLECKQPLIDAIIAEQEPIRERAETFERSPDMLDTLLAEGSERARDAARATLEDVRKAMGLLR</sequence>
<dbReference type="PRINTS" id="PR01039">
    <property type="entry name" value="TRNASYNTHTRP"/>
</dbReference>